<evidence type="ECO:0000313" key="2">
    <source>
        <dbReference type="Proteomes" id="UP000268014"/>
    </source>
</evidence>
<evidence type="ECO:0000313" key="1">
    <source>
        <dbReference type="EMBL" id="VDO08996.1"/>
    </source>
</evidence>
<organism evidence="1 2">
    <name type="scientific">Haemonchus placei</name>
    <name type="common">Barber's pole worm</name>
    <dbReference type="NCBI Taxonomy" id="6290"/>
    <lineage>
        <taxon>Eukaryota</taxon>
        <taxon>Metazoa</taxon>
        <taxon>Ecdysozoa</taxon>
        <taxon>Nematoda</taxon>
        <taxon>Chromadorea</taxon>
        <taxon>Rhabditida</taxon>
        <taxon>Rhabditina</taxon>
        <taxon>Rhabditomorpha</taxon>
        <taxon>Strongyloidea</taxon>
        <taxon>Trichostrongylidae</taxon>
        <taxon>Haemonchus</taxon>
    </lineage>
</organism>
<dbReference type="AlphaFoldDB" id="A0A3P7SLV9"/>
<gene>
    <name evidence="1" type="ORF">HPLM_LOCUS1332</name>
</gene>
<name>A0A3P7SLV9_HAEPC</name>
<dbReference type="Proteomes" id="UP000268014">
    <property type="component" value="Unassembled WGS sequence"/>
</dbReference>
<dbReference type="EMBL" id="UZAF01001712">
    <property type="protein sequence ID" value="VDO08996.1"/>
    <property type="molecule type" value="Genomic_DNA"/>
</dbReference>
<proteinExistence type="predicted"/>
<accession>A0A3P7SLV9</accession>
<protein>
    <submittedName>
        <fullName evidence="1">Uncharacterized protein</fullName>
    </submittedName>
</protein>
<keyword evidence="2" id="KW-1185">Reference proteome</keyword>
<sequence>MIPVWIANCLYGRLCVAQHDRTAILTSKRLCA</sequence>
<reference evidence="1 2" key="1">
    <citation type="submission" date="2018-11" db="EMBL/GenBank/DDBJ databases">
        <authorList>
            <consortium name="Pathogen Informatics"/>
        </authorList>
    </citation>
    <scope>NUCLEOTIDE SEQUENCE [LARGE SCALE GENOMIC DNA]</scope>
    <source>
        <strain evidence="1 2">MHpl1</strain>
    </source>
</reference>